<dbReference type="AlphaFoldDB" id="A0A1W2EWX8"/>
<organism evidence="1 2">
    <name type="scientific">Desulfocicer vacuolatum DSM 3385</name>
    <dbReference type="NCBI Taxonomy" id="1121400"/>
    <lineage>
        <taxon>Bacteria</taxon>
        <taxon>Pseudomonadati</taxon>
        <taxon>Thermodesulfobacteriota</taxon>
        <taxon>Desulfobacteria</taxon>
        <taxon>Desulfobacterales</taxon>
        <taxon>Desulfobacteraceae</taxon>
        <taxon>Desulfocicer</taxon>
    </lineage>
</organism>
<sequence>MMKQKLIRLSYPGMLLQFQALRFIFKGSGNVNVR</sequence>
<accession>A0A1W2EWX8</accession>
<dbReference type="EMBL" id="FWXY01000055">
    <property type="protein sequence ID" value="SMD14213.1"/>
    <property type="molecule type" value="Genomic_DNA"/>
</dbReference>
<gene>
    <name evidence="1" type="ORF">SAMN02746065_1551</name>
</gene>
<evidence type="ECO:0000313" key="1">
    <source>
        <dbReference type="EMBL" id="SMD14213.1"/>
    </source>
</evidence>
<reference evidence="1 2" key="1">
    <citation type="submission" date="2017-04" db="EMBL/GenBank/DDBJ databases">
        <authorList>
            <person name="Afonso C.L."/>
            <person name="Miller P.J."/>
            <person name="Scott M.A."/>
            <person name="Spackman E."/>
            <person name="Goraichik I."/>
            <person name="Dimitrov K.M."/>
            <person name="Suarez D.L."/>
            <person name="Swayne D.E."/>
        </authorList>
    </citation>
    <scope>NUCLEOTIDE SEQUENCE [LARGE SCALE GENOMIC DNA]</scope>
    <source>
        <strain evidence="1 2">DSM 3385</strain>
    </source>
</reference>
<dbReference type="Proteomes" id="UP000192418">
    <property type="component" value="Unassembled WGS sequence"/>
</dbReference>
<keyword evidence="2" id="KW-1185">Reference proteome</keyword>
<name>A0A1W2EWX8_9BACT</name>
<protein>
    <submittedName>
        <fullName evidence="1">Uncharacterized protein</fullName>
    </submittedName>
</protein>
<evidence type="ECO:0000313" key="2">
    <source>
        <dbReference type="Proteomes" id="UP000192418"/>
    </source>
</evidence>
<proteinExistence type="predicted"/>